<feature type="non-terminal residue" evidence="2">
    <location>
        <position position="196"/>
    </location>
</feature>
<dbReference type="EMBL" id="GDQN01003084">
    <property type="protein sequence ID" value="JAT87970.1"/>
    <property type="molecule type" value="Transcribed_RNA"/>
</dbReference>
<protein>
    <submittedName>
        <fullName evidence="2">Uncharacterized protein</fullName>
    </submittedName>
</protein>
<feature type="non-terminal residue" evidence="2">
    <location>
        <position position="1"/>
    </location>
</feature>
<organism evidence="2">
    <name type="scientific">Pectinophora gossypiella</name>
    <name type="common">Cotton pink bollworm</name>
    <name type="synonym">Depressaria gossypiella</name>
    <dbReference type="NCBI Taxonomy" id="13191"/>
    <lineage>
        <taxon>Eukaryota</taxon>
        <taxon>Metazoa</taxon>
        <taxon>Ecdysozoa</taxon>
        <taxon>Arthropoda</taxon>
        <taxon>Hexapoda</taxon>
        <taxon>Insecta</taxon>
        <taxon>Pterygota</taxon>
        <taxon>Neoptera</taxon>
        <taxon>Endopterygota</taxon>
        <taxon>Lepidoptera</taxon>
        <taxon>Glossata</taxon>
        <taxon>Ditrysia</taxon>
        <taxon>Gelechioidea</taxon>
        <taxon>Gelechiidae</taxon>
        <taxon>Apatetrinae</taxon>
        <taxon>Pectinophora</taxon>
    </lineage>
</organism>
<dbReference type="OrthoDB" id="2196114at2759"/>
<gene>
    <name evidence="2" type="ORF">g.16596</name>
</gene>
<evidence type="ECO:0000313" key="2">
    <source>
        <dbReference type="EMBL" id="JAT87970.1"/>
    </source>
</evidence>
<proteinExistence type="predicted"/>
<feature type="chain" id="PRO_5012814106" evidence="1">
    <location>
        <begin position="16"/>
        <end position="196"/>
    </location>
</feature>
<name>A0A1E1WLT7_PECGO</name>
<evidence type="ECO:0000256" key="1">
    <source>
        <dbReference type="SAM" id="SignalP"/>
    </source>
</evidence>
<accession>A0A1E1WLT7</accession>
<feature type="signal peptide" evidence="1">
    <location>
        <begin position="1"/>
        <end position="15"/>
    </location>
</feature>
<dbReference type="AlphaFoldDB" id="A0A1E1WLT7"/>
<keyword evidence="1" id="KW-0732">Signal</keyword>
<sequence length="196" mass="21702">LHTLALAAMSPAATAALLASRLPHAVTAAIQEFSEAKLEQIKEQQLGSQEDIRMLDSEKETNQNKTDLPTMKTICQLVEWTRLLCTDRRLKDWLGGPGAVFWSPLLRLLCYPRHPESTWQEGAQYAQLEENTIRLFAELTVCHAANQKLFASTLHGILESLHCTGPEGISGFTRALILRLVLSGERASVALRWAGA</sequence>
<reference evidence="2" key="1">
    <citation type="submission" date="2015-09" db="EMBL/GenBank/DDBJ databases">
        <title>De novo assembly of Pectinophora gossypiella (Pink Bollworm) gut transcriptome.</title>
        <authorList>
            <person name="Tassone E.E."/>
        </authorList>
    </citation>
    <scope>NUCLEOTIDE SEQUENCE</scope>
</reference>